<dbReference type="RefSeq" id="WP_185747077.1">
    <property type="nucleotide sequence ID" value="NZ_BAAAQC010000016.1"/>
</dbReference>
<dbReference type="Proteomes" id="UP000320085">
    <property type="component" value="Unassembled WGS sequence"/>
</dbReference>
<dbReference type="InterPro" id="IPR009200">
    <property type="entry name" value="DUF1269_membrane"/>
</dbReference>
<organism evidence="1 2">
    <name type="scientific">Humibacillus xanthopallidus</name>
    <dbReference type="NCBI Taxonomy" id="412689"/>
    <lineage>
        <taxon>Bacteria</taxon>
        <taxon>Bacillati</taxon>
        <taxon>Actinomycetota</taxon>
        <taxon>Actinomycetes</taxon>
        <taxon>Micrococcales</taxon>
        <taxon>Intrasporangiaceae</taxon>
        <taxon>Humibacillus</taxon>
    </lineage>
</organism>
<reference evidence="1 2" key="1">
    <citation type="submission" date="2019-06" db="EMBL/GenBank/DDBJ databases">
        <title>Sequencing the genomes of 1000 actinobacteria strains.</title>
        <authorList>
            <person name="Klenk H.-P."/>
        </authorList>
    </citation>
    <scope>NUCLEOTIDE SEQUENCE [LARGE SCALE GENOMIC DNA]</scope>
    <source>
        <strain evidence="1 2">DSM 21776</strain>
    </source>
</reference>
<evidence type="ECO:0000313" key="2">
    <source>
        <dbReference type="Proteomes" id="UP000320085"/>
    </source>
</evidence>
<protein>
    <submittedName>
        <fullName evidence="1">Putative membrane protein</fullName>
    </submittedName>
</protein>
<accession>A0A543PUJ9</accession>
<evidence type="ECO:0000313" key="1">
    <source>
        <dbReference type="EMBL" id="TQN47730.1"/>
    </source>
</evidence>
<dbReference type="AlphaFoldDB" id="A0A543PUJ9"/>
<comment type="caution">
    <text evidence="1">The sequence shown here is derived from an EMBL/GenBank/DDBJ whole genome shotgun (WGS) entry which is preliminary data.</text>
</comment>
<proteinExistence type="predicted"/>
<dbReference type="EMBL" id="VFQF01000001">
    <property type="protein sequence ID" value="TQN47730.1"/>
    <property type="molecule type" value="Genomic_DNA"/>
</dbReference>
<gene>
    <name evidence="1" type="ORF">FHX52_0845</name>
</gene>
<dbReference type="Pfam" id="PF06897">
    <property type="entry name" value="DUF1269"/>
    <property type="match status" value="1"/>
</dbReference>
<name>A0A543PUJ9_9MICO</name>
<sequence length="156" mass="16120">MAKIVAFSVESKQQGEEVLDRLKEGVEDVAMVYKTERGRVRIEQTSDVTVGKGVVRGGLLGGAVSIFAGPLVGMAAAGGALGGAYGALRDKGVPDKVMKLAGRQLEKGKAAVFVLADETTADTIESKVRAAGIEGVEVGSFDEEAAAVVRETLKIA</sequence>